<accession>A0A708USY5</accession>
<reference evidence="1" key="1">
    <citation type="journal article" date="2018" name="Genome Biol.">
        <title>SKESA: strategic k-mer extension for scrupulous assemblies.</title>
        <authorList>
            <person name="Souvorov A."/>
            <person name="Agarwala R."/>
            <person name="Lipman D.J."/>
        </authorList>
    </citation>
    <scope>NUCLEOTIDE SEQUENCE</scope>
    <source>
        <strain evidence="1">SSI_AA386</strain>
    </source>
</reference>
<proteinExistence type="predicted"/>
<sequence>MRWYQMRRRDWMPPMLMTRRLLR</sequence>
<evidence type="ECO:0000313" key="1">
    <source>
        <dbReference type="EMBL" id="HAD0679326.1"/>
    </source>
</evidence>
<feature type="non-terminal residue" evidence="1">
    <location>
        <position position="23"/>
    </location>
</feature>
<dbReference type="EMBL" id="DAANNY010000040">
    <property type="protein sequence ID" value="HAD0679326.1"/>
    <property type="molecule type" value="Genomic_DNA"/>
</dbReference>
<dbReference type="AlphaFoldDB" id="A0A708USY5"/>
<name>A0A708USY5_SALTM</name>
<protein>
    <submittedName>
        <fullName evidence="1">Virulence protein MsgA</fullName>
    </submittedName>
</protein>
<gene>
    <name evidence="1" type="ORF">G0O03_23600</name>
</gene>
<organism evidence="1">
    <name type="scientific">Salmonella typhimurium</name>
    <dbReference type="NCBI Taxonomy" id="90371"/>
    <lineage>
        <taxon>Bacteria</taxon>
        <taxon>Pseudomonadati</taxon>
        <taxon>Pseudomonadota</taxon>
        <taxon>Gammaproteobacteria</taxon>
        <taxon>Enterobacterales</taxon>
        <taxon>Enterobacteriaceae</taxon>
        <taxon>Salmonella</taxon>
    </lineage>
</organism>
<comment type="caution">
    <text evidence="1">The sequence shown here is derived from an EMBL/GenBank/DDBJ whole genome shotgun (WGS) entry which is preliminary data.</text>
</comment>
<reference evidence="1" key="2">
    <citation type="submission" date="2019-08" db="EMBL/GenBank/DDBJ databases">
        <authorList>
            <consortium name="NCBI Pathogen Detection Project"/>
        </authorList>
    </citation>
    <scope>NUCLEOTIDE SEQUENCE</scope>
    <source>
        <strain evidence="1">SSI_AA386</strain>
    </source>
</reference>